<evidence type="ECO:0000259" key="6">
    <source>
        <dbReference type="PROSITE" id="PS50110"/>
    </source>
</evidence>
<comment type="caution">
    <text evidence="8">The sequence shown here is derived from an EMBL/GenBank/DDBJ whole genome shotgun (WGS) entry which is preliminary data.</text>
</comment>
<keyword evidence="3" id="KW-0010">Activator</keyword>
<feature type="domain" description="Response regulatory" evidence="6">
    <location>
        <begin position="3"/>
        <end position="126"/>
    </location>
</feature>
<dbReference type="GO" id="GO:0003677">
    <property type="term" value="F:DNA binding"/>
    <property type="evidence" value="ECO:0007669"/>
    <property type="project" value="UniProtKB-KW"/>
</dbReference>
<reference evidence="8" key="1">
    <citation type="submission" date="2021-03" db="EMBL/GenBank/DDBJ databases">
        <title>Antimicrobial resistance genes in bacteria isolated from Japanese honey, and their potential for conferring macrolide and lincosamide resistance in the American foulbrood pathogen Paenibacillus larvae.</title>
        <authorList>
            <person name="Okamoto M."/>
            <person name="Kumagai M."/>
            <person name="Kanamori H."/>
            <person name="Takamatsu D."/>
        </authorList>
    </citation>
    <scope>NUCLEOTIDE SEQUENCE</scope>
    <source>
        <strain evidence="8">J40TS1</strain>
    </source>
</reference>
<sequence>MLEVFICEDNDEQRRQLTKYISDYIMIENLDMKITLSTAHSKEILDYVKANNVVGLYFLDVDLKEEKNGIVIAAEIREYDPQGSIVFVTTHSELTYLTFTYKVEAMDYISKDQYTDIKKRVVECIETAYNRHVRNSYSNRKLFQVKSGEKMISVDYNDILFFETALQPHKLILHTVNRQVEFYYKLKDVLSMDSRFYRCHNSYVVNKDNIAEIDTAKREIIMINGQKCFVSNRYIKGLKGVAMK</sequence>
<comment type="function">
    <text evidence="4">Required for high-level post-exponential phase expression of a series of secreted proteins.</text>
</comment>
<evidence type="ECO:0000256" key="3">
    <source>
        <dbReference type="ARBA" id="ARBA00023159"/>
    </source>
</evidence>
<protein>
    <submittedName>
        <fullName evidence="8">DNA-binding response regulator</fullName>
    </submittedName>
</protein>
<dbReference type="SMART" id="SM00448">
    <property type="entry name" value="REC"/>
    <property type="match status" value="1"/>
</dbReference>
<dbReference type="Proteomes" id="UP000683139">
    <property type="component" value="Unassembled WGS sequence"/>
</dbReference>
<dbReference type="PROSITE" id="PS50110">
    <property type="entry name" value="RESPONSE_REGULATORY"/>
    <property type="match status" value="1"/>
</dbReference>
<dbReference type="EMBL" id="BOSE01000006">
    <property type="protein sequence ID" value="GIP17560.1"/>
    <property type="molecule type" value="Genomic_DNA"/>
</dbReference>
<keyword evidence="1" id="KW-0963">Cytoplasm</keyword>
<keyword evidence="5" id="KW-0597">Phosphoprotein</keyword>
<dbReference type="Pfam" id="PF04397">
    <property type="entry name" value="LytTR"/>
    <property type="match status" value="1"/>
</dbReference>
<accession>A0A919YQH4</accession>
<evidence type="ECO:0000313" key="8">
    <source>
        <dbReference type="EMBL" id="GIP17560.1"/>
    </source>
</evidence>
<dbReference type="CDD" id="cd17533">
    <property type="entry name" value="REC_LytTR_AgrA-like"/>
    <property type="match status" value="1"/>
</dbReference>
<evidence type="ECO:0000256" key="4">
    <source>
        <dbReference type="ARBA" id="ARBA00037164"/>
    </source>
</evidence>
<dbReference type="InterPro" id="IPR001789">
    <property type="entry name" value="Sig_transdc_resp-reg_receiver"/>
</dbReference>
<dbReference type="AlphaFoldDB" id="A0A919YQH4"/>
<keyword evidence="8" id="KW-0238">DNA-binding</keyword>
<evidence type="ECO:0000256" key="1">
    <source>
        <dbReference type="ARBA" id="ARBA00022490"/>
    </source>
</evidence>
<dbReference type="PANTHER" id="PTHR37299">
    <property type="entry name" value="TRANSCRIPTIONAL REGULATOR-RELATED"/>
    <property type="match status" value="1"/>
</dbReference>
<dbReference type="Gene3D" id="2.40.50.1020">
    <property type="entry name" value="LytTr DNA-binding domain"/>
    <property type="match status" value="1"/>
</dbReference>
<feature type="modified residue" description="4-aspartylphosphate" evidence="5">
    <location>
        <position position="60"/>
    </location>
</feature>
<dbReference type="GO" id="GO:0000156">
    <property type="term" value="F:phosphorelay response regulator activity"/>
    <property type="evidence" value="ECO:0007669"/>
    <property type="project" value="InterPro"/>
</dbReference>
<proteinExistence type="predicted"/>
<dbReference type="PANTHER" id="PTHR37299:SF3">
    <property type="entry name" value="STAGE 0 SPORULATION PROTEIN A HOMOLOG"/>
    <property type="match status" value="1"/>
</dbReference>
<dbReference type="SMART" id="SM00850">
    <property type="entry name" value="LytTR"/>
    <property type="match status" value="1"/>
</dbReference>
<dbReference type="SUPFAM" id="SSF52172">
    <property type="entry name" value="CheY-like"/>
    <property type="match status" value="1"/>
</dbReference>
<name>A0A919YQH4_9BACL</name>
<dbReference type="Pfam" id="PF00072">
    <property type="entry name" value="Response_reg"/>
    <property type="match status" value="1"/>
</dbReference>
<keyword evidence="2" id="KW-0902">Two-component regulatory system</keyword>
<evidence type="ECO:0000313" key="9">
    <source>
        <dbReference type="Proteomes" id="UP000683139"/>
    </source>
</evidence>
<feature type="domain" description="HTH LytTR-type" evidence="7">
    <location>
        <begin position="143"/>
        <end position="244"/>
    </location>
</feature>
<dbReference type="RefSeq" id="WP_213517020.1">
    <property type="nucleotide sequence ID" value="NZ_BOSE01000006.1"/>
</dbReference>
<gene>
    <name evidence="8" type="primary">agrA</name>
    <name evidence="8" type="ORF">J40TS1_32020</name>
</gene>
<evidence type="ECO:0000256" key="2">
    <source>
        <dbReference type="ARBA" id="ARBA00023012"/>
    </source>
</evidence>
<evidence type="ECO:0000259" key="7">
    <source>
        <dbReference type="PROSITE" id="PS50930"/>
    </source>
</evidence>
<dbReference type="PROSITE" id="PS50930">
    <property type="entry name" value="HTH_LYTTR"/>
    <property type="match status" value="1"/>
</dbReference>
<dbReference type="InterPro" id="IPR011006">
    <property type="entry name" value="CheY-like_superfamily"/>
</dbReference>
<dbReference type="Gene3D" id="3.40.50.2300">
    <property type="match status" value="1"/>
</dbReference>
<keyword evidence="9" id="KW-1185">Reference proteome</keyword>
<dbReference type="InterPro" id="IPR046947">
    <property type="entry name" value="LytR-like"/>
</dbReference>
<dbReference type="InterPro" id="IPR007492">
    <property type="entry name" value="LytTR_DNA-bd_dom"/>
</dbReference>
<organism evidence="8 9">
    <name type="scientific">Paenibacillus montaniterrae</name>
    <dbReference type="NCBI Taxonomy" id="429341"/>
    <lineage>
        <taxon>Bacteria</taxon>
        <taxon>Bacillati</taxon>
        <taxon>Bacillota</taxon>
        <taxon>Bacilli</taxon>
        <taxon>Bacillales</taxon>
        <taxon>Paenibacillaceae</taxon>
        <taxon>Paenibacillus</taxon>
    </lineage>
</organism>
<evidence type="ECO:0000256" key="5">
    <source>
        <dbReference type="PROSITE-ProRule" id="PRU00169"/>
    </source>
</evidence>